<organism evidence="1 2">
    <name type="scientific">Brevibacillus fulvus</name>
    <dbReference type="NCBI Taxonomy" id="1125967"/>
    <lineage>
        <taxon>Bacteria</taxon>
        <taxon>Bacillati</taxon>
        <taxon>Bacillota</taxon>
        <taxon>Bacilli</taxon>
        <taxon>Bacillales</taxon>
        <taxon>Paenibacillaceae</taxon>
        <taxon>Brevibacillus</taxon>
    </lineage>
</organism>
<dbReference type="AlphaFoldDB" id="A0A938Y2X4"/>
<reference evidence="1" key="1">
    <citation type="submission" date="2021-01" db="EMBL/GenBank/DDBJ databases">
        <title>Genomic Encyclopedia of Type Strains, Phase IV (KMG-IV): sequencing the most valuable type-strain genomes for metagenomic binning, comparative biology and taxonomic classification.</title>
        <authorList>
            <person name="Goeker M."/>
        </authorList>
    </citation>
    <scope>NUCLEOTIDE SEQUENCE</scope>
    <source>
        <strain evidence="1">DSM 25523</strain>
    </source>
</reference>
<name>A0A938Y2X4_9BACL</name>
<accession>A0A938Y2X4</accession>
<protein>
    <submittedName>
        <fullName evidence="1">Uncharacterized protein</fullName>
    </submittedName>
</protein>
<dbReference type="Proteomes" id="UP000717624">
    <property type="component" value="Unassembled WGS sequence"/>
</dbReference>
<proteinExistence type="predicted"/>
<dbReference type="EMBL" id="JAFBEB010000024">
    <property type="protein sequence ID" value="MBM7592301.1"/>
    <property type="molecule type" value="Genomic_DNA"/>
</dbReference>
<evidence type="ECO:0000313" key="1">
    <source>
        <dbReference type="EMBL" id="MBM7592301.1"/>
    </source>
</evidence>
<keyword evidence="2" id="KW-1185">Reference proteome</keyword>
<gene>
    <name evidence="1" type="ORF">JOD01_003963</name>
</gene>
<dbReference type="RefSeq" id="WP_204520113.1">
    <property type="nucleotide sequence ID" value="NZ_BAABIN010000029.1"/>
</dbReference>
<sequence length="92" mass="10441">MATVEAHQEVPTSMGLLLGKRLIYQKHKPGKCLSVERLPREAFQIESIRQFGSRIIINDGMLVLESIPTVTERKGRIALLLPTGEELYFYVD</sequence>
<comment type="caution">
    <text evidence="1">The sequence shown here is derived from an EMBL/GenBank/DDBJ whole genome shotgun (WGS) entry which is preliminary data.</text>
</comment>
<evidence type="ECO:0000313" key="2">
    <source>
        <dbReference type="Proteomes" id="UP000717624"/>
    </source>
</evidence>